<dbReference type="PROSITE" id="PS51371">
    <property type="entry name" value="CBS"/>
    <property type="match status" value="2"/>
</dbReference>
<dbReference type="PANTHER" id="PTHR43080">
    <property type="entry name" value="CBS DOMAIN-CONTAINING PROTEIN CBSX3, MITOCHONDRIAL"/>
    <property type="match status" value="1"/>
</dbReference>
<evidence type="ECO:0000259" key="3">
    <source>
        <dbReference type="PROSITE" id="PS51371"/>
    </source>
</evidence>
<gene>
    <name evidence="4" type="ORF">CRM94_12965</name>
</gene>
<organism evidence="4 5">
    <name type="scientific">Burkholderia gladioli</name>
    <name type="common">Pseudomonas marginata</name>
    <name type="synonym">Phytomonas marginata</name>
    <dbReference type="NCBI Taxonomy" id="28095"/>
    <lineage>
        <taxon>Bacteria</taxon>
        <taxon>Pseudomonadati</taxon>
        <taxon>Pseudomonadota</taxon>
        <taxon>Betaproteobacteria</taxon>
        <taxon>Burkholderiales</taxon>
        <taxon>Burkholderiaceae</taxon>
        <taxon>Burkholderia</taxon>
    </lineage>
</organism>
<dbReference type="InterPro" id="IPR046342">
    <property type="entry name" value="CBS_dom_sf"/>
</dbReference>
<dbReference type="AlphaFoldDB" id="A0A0M2Q0Y8"/>
<dbReference type="Pfam" id="PF00571">
    <property type="entry name" value="CBS"/>
    <property type="match status" value="2"/>
</dbReference>
<evidence type="ECO:0000313" key="4">
    <source>
        <dbReference type="EMBL" id="PEH42989.1"/>
    </source>
</evidence>
<proteinExistence type="predicted"/>
<dbReference type="CDD" id="cd04622">
    <property type="entry name" value="CBS_pair_HRP1_like"/>
    <property type="match status" value="1"/>
</dbReference>
<evidence type="ECO:0000256" key="1">
    <source>
        <dbReference type="ARBA" id="ARBA00023122"/>
    </source>
</evidence>
<feature type="domain" description="CBS" evidence="3">
    <location>
        <begin position="8"/>
        <end position="66"/>
    </location>
</feature>
<accession>A0A0M2Q0Y8</accession>
<name>A0A0M2Q0Y8_BURGA</name>
<dbReference type="InterPro" id="IPR000644">
    <property type="entry name" value="CBS_dom"/>
</dbReference>
<reference evidence="5" key="1">
    <citation type="submission" date="2017-09" db="EMBL/GenBank/DDBJ databases">
        <title>FDA dAtabase for Regulatory Grade micrObial Sequences (FDA-ARGOS): Supporting development and validation of Infectious Disease Dx tests.</title>
        <authorList>
            <person name="Minogue T."/>
            <person name="Wolcott M."/>
            <person name="Wasieloski L."/>
            <person name="Aguilar W."/>
            <person name="Moore D."/>
            <person name="Tallon L."/>
            <person name="Sadzewicz L."/>
            <person name="Ott S."/>
            <person name="Zhao X."/>
            <person name="Nagaraj S."/>
            <person name="Vavikolanu K."/>
            <person name="Aluvathingal J."/>
            <person name="Nadendla S."/>
            <person name="Sichtig H."/>
        </authorList>
    </citation>
    <scope>NUCLEOTIDE SEQUENCE [LARGE SCALE GENOMIC DNA]</scope>
    <source>
        <strain evidence="5">FDAARGOS_390</strain>
    </source>
</reference>
<dbReference type="Proteomes" id="UP000220629">
    <property type="component" value="Unassembled WGS sequence"/>
</dbReference>
<dbReference type="Gene3D" id="3.10.580.10">
    <property type="entry name" value="CBS-domain"/>
    <property type="match status" value="1"/>
</dbReference>
<evidence type="ECO:0000256" key="2">
    <source>
        <dbReference type="PROSITE-ProRule" id="PRU00703"/>
    </source>
</evidence>
<dbReference type="RefSeq" id="WP_046582886.1">
    <property type="nucleotide sequence ID" value="NZ_CADEPO010000003.1"/>
</dbReference>
<dbReference type="InterPro" id="IPR051257">
    <property type="entry name" value="Diverse_CBS-Domain"/>
</dbReference>
<sequence>MQRISQIMSRNVVRVAQHDSIHHAAQLMAAHDVGALPVCDGAEIVGIVTDRDIVTRVVAAGAHGRTIVGDVASGPIVWCMEDDEIEVVRRQMARLQVRRIPVISHERKLVGMVSIGDLATRCDVSERSAIGEMLDHLSQPS</sequence>
<dbReference type="PANTHER" id="PTHR43080:SF2">
    <property type="entry name" value="CBS DOMAIN-CONTAINING PROTEIN"/>
    <property type="match status" value="1"/>
</dbReference>
<keyword evidence="1 2" id="KW-0129">CBS domain</keyword>
<comment type="caution">
    <text evidence="4">The sequence shown here is derived from an EMBL/GenBank/DDBJ whole genome shotgun (WGS) entry which is preliminary data.</text>
</comment>
<evidence type="ECO:0000313" key="5">
    <source>
        <dbReference type="Proteomes" id="UP000220629"/>
    </source>
</evidence>
<dbReference type="SMART" id="SM00116">
    <property type="entry name" value="CBS"/>
    <property type="match status" value="2"/>
</dbReference>
<dbReference type="EMBL" id="PDDY01000001">
    <property type="protein sequence ID" value="PEH42989.1"/>
    <property type="molecule type" value="Genomic_DNA"/>
</dbReference>
<feature type="domain" description="CBS" evidence="3">
    <location>
        <begin position="71"/>
        <end position="130"/>
    </location>
</feature>
<dbReference type="SUPFAM" id="SSF54631">
    <property type="entry name" value="CBS-domain pair"/>
    <property type="match status" value="1"/>
</dbReference>
<protein>
    <submittedName>
        <fullName evidence="4">CBS domain-containing protein</fullName>
    </submittedName>
</protein>